<dbReference type="GO" id="GO:0005737">
    <property type="term" value="C:cytoplasm"/>
    <property type="evidence" value="ECO:0007669"/>
    <property type="project" value="TreeGrafter"/>
</dbReference>
<feature type="region of interest" description="Disordered" evidence="1">
    <location>
        <begin position="1"/>
        <end position="28"/>
    </location>
</feature>
<dbReference type="SUPFAM" id="SSF54001">
    <property type="entry name" value="Cysteine proteinases"/>
    <property type="match status" value="1"/>
</dbReference>
<dbReference type="EnsemblMetazoa" id="G17549.3">
    <property type="protein sequence ID" value="G17549.3:cds"/>
    <property type="gene ID" value="G17549"/>
</dbReference>
<organism evidence="3 4">
    <name type="scientific">Magallana gigas</name>
    <name type="common">Pacific oyster</name>
    <name type="synonym">Crassostrea gigas</name>
    <dbReference type="NCBI Taxonomy" id="29159"/>
    <lineage>
        <taxon>Eukaryota</taxon>
        <taxon>Metazoa</taxon>
        <taxon>Spiralia</taxon>
        <taxon>Lophotrochozoa</taxon>
        <taxon>Mollusca</taxon>
        <taxon>Bivalvia</taxon>
        <taxon>Autobranchia</taxon>
        <taxon>Pteriomorphia</taxon>
        <taxon>Ostreida</taxon>
        <taxon>Ostreoidea</taxon>
        <taxon>Ostreidae</taxon>
        <taxon>Magallana</taxon>
    </lineage>
</organism>
<dbReference type="SMART" id="SM00460">
    <property type="entry name" value="TGc"/>
    <property type="match status" value="1"/>
</dbReference>
<evidence type="ECO:0000313" key="4">
    <source>
        <dbReference type="Proteomes" id="UP000005408"/>
    </source>
</evidence>
<dbReference type="InterPro" id="IPR052557">
    <property type="entry name" value="CAP/Cytokinesis_protein"/>
</dbReference>
<evidence type="ECO:0000259" key="2">
    <source>
        <dbReference type="SMART" id="SM00460"/>
    </source>
</evidence>
<dbReference type="Gene3D" id="3.10.620.30">
    <property type="match status" value="1"/>
</dbReference>
<sequence length="558" mass="63889">MGCTQSSNKYTEDGDLPLPPPRPPRKLKRDLVKREDQFKAIDEYALKTPRSAELSVTALSAHLVNGAKSDLERIRAFYRWITHNIRYDTRSDFHDRNIDTSGAAVLRMRSTVCIGYANLFAELCRECKIPVKIVSGYSKSFNYDPERVFTTRETPEHAWNAVYIHGNWQFVECTWGAGSIDERGAFIKNFSDFHFLTKPSHFIVTHFPYMDNDMSKSQPWQLLPNPLSLETFSKRLKGFSQMYVWNLKPISHPDGVVTFSRKLDLTIQYPSSYFFVVARLSKKFSTRNFDQYVLVENLSGNKIRIRVTPSEKGTYTLKLFGRTDPAIEELTALTNYVLKCEEVDSEVFAFPSHQGPFGSYHDYTEAGFHSSAGKKAFLQSKSGKVDFSIKTTKIVDAVAKLEHATKNLNLSDNYTLLEREKGQLHLKAKFPSKGYYKLSVFTKNENAETFSPRIAYLVFCGEDYPKSEPFPKTFPQTTQFECRLLSPATCEVKAHEQIQIRFSSPKIVQALLHETPMEKSGNVWEGKMKTSSPGERIRVSASDQKGSGYWRIYEFNVM</sequence>
<keyword evidence="4" id="KW-1185">Reference proteome</keyword>
<feature type="domain" description="Transglutaminase-like" evidence="2">
    <location>
        <begin position="105"/>
        <end position="175"/>
    </location>
</feature>
<dbReference type="EnsemblMetazoa" id="G17549.1">
    <property type="protein sequence ID" value="G17549.1:cds"/>
    <property type="gene ID" value="G17549"/>
</dbReference>
<evidence type="ECO:0000256" key="1">
    <source>
        <dbReference type="SAM" id="MobiDB-lite"/>
    </source>
</evidence>
<accession>A0A8W8JAF1</accession>
<name>A0A8W8JAF1_MAGGI</name>
<dbReference type="EnsemblMetazoa" id="G17549.2">
    <property type="protein sequence ID" value="G17549.2:cds"/>
    <property type="gene ID" value="G17549"/>
</dbReference>
<dbReference type="Pfam" id="PF23265">
    <property type="entry name" value="Ig-like_KY"/>
    <property type="match status" value="2"/>
</dbReference>
<dbReference type="Pfam" id="PF01841">
    <property type="entry name" value="Transglut_core"/>
    <property type="match status" value="1"/>
</dbReference>
<dbReference type="PANTHER" id="PTHR46333:SF2">
    <property type="entry name" value="CYTOKINESIS PROTEIN 3"/>
    <property type="match status" value="1"/>
</dbReference>
<dbReference type="OrthoDB" id="6129702at2759"/>
<dbReference type="EnsemblMetazoa" id="G17549.5">
    <property type="protein sequence ID" value="G17549.5:cds"/>
    <property type="gene ID" value="G17549"/>
</dbReference>
<dbReference type="InterPro" id="IPR002931">
    <property type="entry name" value="Transglutaminase-like"/>
</dbReference>
<protein>
    <recommendedName>
        <fullName evidence="2">Transglutaminase-like domain-containing protein</fullName>
    </recommendedName>
</protein>
<dbReference type="EnsemblMetazoa" id="G17549.6">
    <property type="protein sequence ID" value="G17549.6:cds"/>
    <property type="gene ID" value="G17549"/>
</dbReference>
<dbReference type="InterPro" id="IPR038765">
    <property type="entry name" value="Papain-like_cys_pep_sf"/>
</dbReference>
<proteinExistence type="predicted"/>
<dbReference type="PANTHER" id="PTHR46333">
    <property type="entry name" value="CYTOKINESIS PROTEIN 3"/>
    <property type="match status" value="1"/>
</dbReference>
<dbReference type="Proteomes" id="UP000005408">
    <property type="component" value="Unassembled WGS sequence"/>
</dbReference>
<reference evidence="3" key="1">
    <citation type="submission" date="2022-08" db="UniProtKB">
        <authorList>
            <consortium name="EnsemblMetazoa"/>
        </authorList>
    </citation>
    <scope>IDENTIFICATION</scope>
    <source>
        <strain evidence="3">05x7-T-G4-1.051#20</strain>
    </source>
</reference>
<dbReference type="AlphaFoldDB" id="A0A8W8JAF1"/>
<dbReference type="InterPro" id="IPR056564">
    <property type="entry name" value="Ig-like_KY"/>
</dbReference>
<evidence type="ECO:0000313" key="3">
    <source>
        <dbReference type="EnsemblMetazoa" id="G17549.1:cds"/>
    </source>
</evidence>
<dbReference type="OMA" id="CAGYARI"/>